<dbReference type="InterPro" id="IPR001480">
    <property type="entry name" value="Bulb-type_lectin_dom"/>
</dbReference>
<name>A0A671Y2P0_SPAAU</name>
<evidence type="ECO:0000313" key="2">
    <source>
        <dbReference type="Ensembl" id="ENSSAUP00010056687.1"/>
    </source>
</evidence>
<dbReference type="InterPro" id="IPR036426">
    <property type="entry name" value="Bulb-type_lectin_dom_sf"/>
</dbReference>
<dbReference type="Gene3D" id="2.90.10.10">
    <property type="entry name" value="Bulb-type lectin domain"/>
    <property type="match status" value="2"/>
</dbReference>
<proteinExistence type="predicted"/>
<dbReference type="Proteomes" id="UP000472265">
    <property type="component" value="Chromosome 19"/>
</dbReference>
<dbReference type="SMART" id="SM00108">
    <property type="entry name" value="B_lectin"/>
    <property type="match status" value="1"/>
</dbReference>
<organism evidence="2 3">
    <name type="scientific">Sparus aurata</name>
    <name type="common">Gilthead sea bream</name>
    <dbReference type="NCBI Taxonomy" id="8175"/>
    <lineage>
        <taxon>Eukaryota</taxon>
        <taxon>Metazoa</taxon>
        <taxon>Chordata</taxon>
        <taxon>Craniata</taxon>
        <taxon>Vertebrata</taxon>
        <taxon>Euteleostomi</taxon>
        <taxon>Actinopterygii</taxon>
        <taxon>Neopterygii</taxon>
        <taxon>Teleostei</taxon>
        <taxon>Neoteleostei</taxon>
        <taxon>Acanthomorphata</taxon>
        <taxon>Eupercaria</taxon>
        <taxon>Spariformes</taxon>
        <taxon>Sparidae</taxon>
        <taxon>Sparus</taxon>
    </lineage>
</organism>
<accession>A0A671Y2P0</accession>
<reference evidence="2" key="3">
    <citation type="submission" date="2025-09" db="UniProtKB">
        <authorList>
            <consortium name="Ensembl"/>
        </authorList>
    </citation>
    <scope>IDENTIFICATION</scope>
</reference>
<sequence length="162" mass="18813">MDEFLLCKCSNRKQNQIQFTKHVFSLLFSVSQRYNTGFSFCYRIMSQNALLKNEELQRGEHLVSNNGRWKAVFQDDANFVIYDDGKAVWASDTNGSGGFRLRMQGDCNLVMYNRGDVATWCTNTYQPNEVEMCRIVLTDDGKLELYRDEHIWSSARSHGKKL</sequence>
<reference evidence="2" key="2">
    <citation type="submission" date="2025-08" db="UniProtKB">
        <authorList>
            <consortium name="Ensembl"/>
        </authorList>
    </citation>
    <scope>IDENTIFICATION</scope>
</reference>
<dbReference type="Ensembl" id="ENSSAUT00010059543.1">
    <property type="protein sequence ID" value="ENSSAUP00010056687.1"/>
    <property type="gene ID" value="ENSSAUG00010023239.1"/>
</dbReference>
<feature type="domain" description="Bulb-type lectin" evidence="1">
    <location>
        <begin position="47"/>
        <end position="158"/>
    </location>
</feature>
<dbReference type="SUPFAM" id="SSF51110">
    <property type="entry name" value="alpha-D-mannose-specific plant lectins"/>
    <property type="match status" value="1"/>
</dbReference>
<evidence type="ECO:0000313" key="3">
    <source>
        <dbReference type="Proteomes" id="UP000472265"/>
    </source>
</evidence>
<dbReference type="PROSITE" id="PS50927">
    <property type="entry name" value="BULB_LECTIN"/>
    <property type="match status" value="1"/>
</dbReference>
<evidence type="ECO:0000259" key="1">
    <source>
        <dbReference type="PROSITE" id="PS50927"/>
    </source>
</evidence>
<keyword evidence="3" id="KW-1185">Reference proteome</keyword>
<reference evidence="2" key="1">
    <citation type="submission" date="2021-04" db="EMBL/GenBank/DDBJ databases">
        <authorList>
            <consortium name="Wellcome Sanger Institute Data Sharing"/>
        </authorList>
    </citation>
    <scope>NUCLEOTIDE SEQUENCE [LARGE SCALE GENOMIC DNA]</scope>
</reference>
<gene>
    <name evidence="2" type="primary">LOC115569650</name>
</gene>
<dbReference type="AlphaFoldDB" id="A0A671Y2P0"/>
<protein>
    <submittedName>
        <fullName evidence="2">Mannose-specific lectin-like</fullName>
    </submittedName>
</protein>
<dbReference type="GeneTree" id="ENSGT00390000004989"/>